<protein>
    <submittedName>
        <fullName evidence="3">Uncharacterized protein</fullName>
    </submittedName>
</protein>
<reference evidence="3" key="1">
    <citation type="submission" date="2016-04" db="EMBL/GenBank/DDBJ databases">
        <authorList>
            <person name="Evans L.H."/>
            <person name="Alamgir A."/>
            <person name="Owens N."/>
            <person name="Weber N.D."/>
            <person name="Virtaneva K."/>
            <person name="Barbian K."/>
            <person name="Babar A."/>
            <person name="Rosenke K."/>
        </authorList>
    </citation>
    <scope>NUCLEOTIDE SEQUENCE [LARGE SCALE GENOMIC DNA]</scope>
    <source>
        <strain evidence="3">CBS 101.48</strain>
    </source>
</reference>
<dbReference type="AlphaFoldDB" id="A0A168Q2X6"/>
<dbReference type="OrthoDB" id="2206543at2759"/>
<dbReference type="Proteomes" id="UP000078561">
    <property type="component" value="Unassembled WGS sequence"/>
</dbReference>
<organism evidence="3">
    <name type="scientific">Absidia glauca</name>
    <name type="common">Pin mould</name>
    <dbReference type="NCBI Taxonomy" id="4829"/>
    <lineage>
        <taxon>Eukaryota</taxon>
        <taxon>Fungi</taxon>
        <taxon>Fungi incertae sedis</taxon>
        <taxon>Mucoromycota</taxon>
        <taxon>Mucoromycotina</taxon>
        <taxon>Mucoromycetes</taxon>
        <taxon>Mucorales</taxon>
        <taxon>Cunninghamellaceae</taxon>
        <taxon>Absidia</taxon>
    </lineage>
</organism>
<gene>
    <name evidence="3" type="primary">ABSGL_09247.1 scaffold 10873</name>
</gene>
<name>A0A168Q2X6_ABSGL</name>
<evidence type="ECO:0000313" key="4">
    <source>
        <dbReference type="Proteomes" id="UP000078561"/>
    </source>
</evidence>
<feature type="compositionally biased region" description="Polar residues" evidence="2">
    <location>
        <begin position="358"/>
        <end position="370"/>
    </location>
</feature>
<sequence>MSTNIEHQEAPIAPQPTVTTIAPIPTAPMPTSFAPAQVPFTYDAHPSLPAFALQFQAALEQLRADTHVYRQEQLEQKSITDQLAQAFAELKQLKELLVEKDNLLQQQQQEIERLRNQGPPAPAPTVTPGLLQSQHAIQGDWSNTHRVNNLHSILASAPTTRALKRQQAAARQFTPPSTNQGFQHVYIPIRSRQRIGQVRQTLKQLKIDNNRILDVYYPAMNTTALLIHNDYADDLRRQLTTAGVKPLDAFNPLDHTHINDPKYKDLSQPERTTLASTLHHQRMLRSLDFIRTPVRYAVAKSFAALGWITQEELNGHLTYHTEPNSNHLFVLDDPAPATNNDMDEDAQPEAPEAAHNINMETSNDPTESSY</sequence>
<evidence type="ECO:0000313" key="3">
    <source>
        <dbReference type="EMBL" id="SAM03418.1"/>
    </source>
</evidence>
<evidence type="ECO:0000256" key="1">
    <source>
        <dbReference type="SAM" id="Coils"/>
    </source>
</evidence>
<dbReference type="STRING" id="4829.A0A168Q2X6"/>
<feature type="coiled-coil region" evidence="1">
    <location>
        <begin position="76"/>
        <end position="117"/>
    </location>
</feature>
<accession>A0A168Q2X6</accession>
<dbReference type="OMA" id="NTHRVNN"/>
<proteinExistence type="predicted"/>
<evidence type="ECO:0000256" key="2">
    <source>
        <dbReference type="SAM" id="MobiDB-lite"/>
    </source>
</evidence>
<keyword evidence="4" id="KW-1185">Reference proteome</keyword>
<keyword evidence="1" id="KW-0175">Coiled coil</keyword>
<dbReference type="InParanoid" id="A0A168Q2X6"/>
<dbReference type="EMBL" id="LT554135">
    <property type="protein sequence ID" value="SAM03418.1"/>
    <property type="molecule type" value="Genomic_DNA"/>
</dbReference>
<feature type="region of interest" description="Disordered" evidence="2">
    <location>
        <begin position="333"/>
        <end position="370"/>
    </location>
</feature>